<evidence type="ECO:0008006" key="3">
    <source>
        <dbReference type="Google" id="ProtNLM"/>
    </source>
</evidence>
<proteinExistence type="predicted"/>
<evidence type="ECO:0000313" key="1">
    <source>
        <dbReference type="EMBL" id="MBV7390931.1"/>
    </source>
</evidence>
<evidence type="ECO:0000313" key="2">
    <source>
        <dbReference type="Proteomes" id="UP000774130"/>
    </source>
</evidence>
<sequence length="755" mass="84127">MFLIICIKKMMTPLLFILMSFMFYGSKVEAAGEGLTYIPKGAITVGDLFLPTNSDAVVTTISNPDENNGLPYSQISLSGSNNFTSIWSQEDYRLNFNQSFEGRAYVNFGTADADGFAFVMQNTGLNALTTAVQNSDGQNLGVYGSTHASRGDWAAKIYPESWAIKKSVAIEFDLYTNKKNLLGTNAAYDENNQTTPHLAYAFPGNRDSYSPLDPPLLDPDKWFPIIGSPRQAALVHNGIIPLNESLNATIQNGTWYEFRYRFLSDSKEFQYYLKNPATDQATAITTIPWDKLSTELDLANNDNKAYWGFTAANGSAKGETKFVFSQTPVNLEGELTNGVTNSQDDSITVEKENTTMEKSATVDETLTVHSDLKITGESPVEIRSWQTKLLSEGLQLSEPSDISEVHLTTEEGKVFDGEATLNPATGEVLVQFPTKAEIGYNQTARLSYKIKTKSSLDKNYFVEMTSSVIGVEKGKEVELSFPSEPTYFWIEKPNIPTKLSWEKDQILTELTVEKDPSELISSEGTTSMMQEFWWQDDDNGDSLIFSLRKAGNETILDSKKLISTGLADFQSDQIQIPLEQLGYGDNNFVISIEREKKNQVTGEVELIKESEELKLLINVSGKIVFEKAPDLLKWTDRTIDKSKGILPRDADNSIDLKVFDSREGNPNWSITAKMVGESQSFNLIWKNDATDEGTDLTKAIQVMDNHSVAIKDFSYVKSWDTSSGVLLKSENYLPIGDYSNQVKVTWRLNNTASPD</sequence>
<dbReference type="Proteomes" id="UP000774130">
    <property type="component" value="Unassembled WGS sequence"/>
</dbReference>
<name>A0ABS6TDB5_9ENTE</name>
<reference evidence="1 2" key="1">
    <citation type="submission" date="2021-06" db="EMBL/GenBank/DDBJ databases">
        <title>Enterococcus alishanensis sp. nov., a novel lactic acid bacterium isolated from fresh coffee beans.</title>
        <authorList>
            <person name="Chen Y.-S."/>
        </authorList>
    </citation>
    <scope>NUCLEOTIDE SEQUENCE [LARGE SCALE GENOMIC DNA]</scope>
    <source>
        <strain evidence="1 2">ALS3</strain>
    </source>
</reference>
<gene>
    <name evidence="1" type="ORF">KUA55_09575</name>
</gene>
<protein>
    <recommendedName>
        <fullName evidence="3">WxL domain-containing protein</fullName>
    </recommendedName>
</protein>
<organism evidence="1 2">
    <name type="scientific">Enterococcus alishanensis</name>
    <dbReference type="NCBI Taxonomy" id="1303817"/>
    <lineage>
        <taxon>Bacteria</taxon>
        <taxon>Bacillati</taxon>
        <taxon>Bacillota</taxon>
        <taxon>Bacilli</taxon>
        <taxon>Lactobacillales</taxon>
        <taxon>Enterococcaceae</taxon>
        <taxon>Enterococcus</taxon>
    </lineage>
</organism>
<dbReference type="RefSeq" id="WP_218325969.1">
    <property type="nucleotide sequence ID" value="NZ_JAHUZB010000003.1"/>
</dbReference>
<dbReference type="EMBL" id="JAHUZB010000003">
    <property type="protein sequence ID" value="MBV7390931.1"/>
    <property type="molecule type" value="Genomic_DNA"/>
</dbReference>
<keyword evidence="2" id="KW-1185">Reference proteome</keyword>
<accession>A0ABS6TDB5</accession>
<comment type="caution">
    <text evidence="1">The sequence shown here is derived from an EMBL/GenBank/DDBJ whole genome shotgun (WGS) entry which is preliminary data.</text>
</comment>